<accession>A0A4Q5N2W6</accession>
<dbReference type="Proteomes" id="UP000293764">
    <property type="component" value="Unassembled WGS sequence"/>
</dbReference>
<organism evidence="13 14">
    <name type="scientific">Pengzhenrongella frigida</name>
    <dbReference type="NCBI Taxonomy" id="1259133"/>
    <lineage>
        <taxon>Bacteria</taxon>
        <taxon>Bacillati</taxon>
        <taxon>Actinomycetota</taxon>
        <taxon>Actinomycetes</taxon>
        <taxon>Micrococcales</taxon>
        <taxon>Pengzhenrongella</taxon>
    </lineage>
</organism>
<comment type="catalytic activity">
    <reaction evidence="11">
        <text>S-methyl-5'-thioadenosine + phosphate = 5-(methylsulfanyl)-alpha-D-ribose 1-phosphate + adenine</text>
        <dbReference type="Rhea" id="RHEA:11852"/>
        <dbReference type="ChEBI" id="CHEBI:16708"/>
        <dbReference type="ChEBI" id="CHEBI:17509"/>
        <dbReference type="ChEBI" id="CHEBI:43474"/>
        <dbReference type="ChEBI" id="CHEBI:58533"/>
        <dbReference type="EC" id="2.4.2.28"/>
    </reaction>
    <physiologicalReaction direction="left-to-right" evidence="11">
        <dbReference type="Rhea" id="RHEA:11853"/>
    </physiologicalReaction>
</comment>
<dbReference type="SUPFAM" id="SSF64438">
    <property type="entry name" value="CNF1/YfiH-like putative cysteine hydrolases"/>
    <property type="match status" value="1"/>
</dbReference>
<comment type="catalytic activity">
    <reaction evidence="1">
        <text>inosine + phosphate = alpha-D-ribose 1-phosphate + hypoxanthine</text>
        <dbReference type="Rhea" id="RHEA:27646"/>
        <dbReference type="ChEBI" id="CHEBI:17368"/>
        <dbReference type="ChEBI" id="CHEBI:17596"/>
        <dbReference type="ChEBI" id="CHEBI:43474"/>
        <dbReference type="ChEBI" id="CHEBI:57720"/>
        <dbReference type="EC" id="2.4.2.1"/>
    </reaction>
    <physiologicalReaction direction="left-to-right" evidence="1">
        <dbReference type="Rhea" id="RHEA:27647"/>
    </physiologicalReaction>
</comment>
<evidence type="ECO:0000256" key="10">
    <source>
        <dbReference type="ARBA" id="ARBA00048968"/>
    </source>
</evidence>
<dbReference type="AlphaFoldDB" id="A0A4Q5N2W6"/>
<sequence>MRDGGVSVGTYASLNLGLHVADDPAHVVVNRRLLEEWAGGTVAFATQRHGVEVAVVDPVVGTDPAPTSVGEFDALVSATGAGVAILVADCVPVLIADPVAGVVGAVHAGRAGLAAGVVQEAVAAMVRLGARPDRMRAAIGPSVCGECYEVPAELRAEVSAVVPAAWARTSWGTPSLDLPAGVAATLAVAGVRSVERVAICTLTDERFYSHRAQRDGGATGRFAGVIRRTPPDPGRVGGDR</sequence>
<reference evidence="13 14" key="1">
    <citation type="submission" date="2019-01" db="EMBL/GenBank/DDBJ databases">
        <title>Novel species of Cellulomonas.</title>
        <authorList>
            <person name="Liu Q."/>
            <person name="Xin Y.-H."/>
        </authorList>
    </citation>
    <scope>NUCLEOTIDE SEQUENCE [LARGE SCALE GENOMIC DNA]</scope>
    <source>
        <strain evidence="13 14">HLT2-17</strain>
    </source>
</reference>
<dbReference type="InterPro" id="IPR003730">
    <property type="entry name" value="Cu_polyphenol_OxRdtase"/>
</dbReference>
<keyword evidence="8" id="KW-0186">Copper</keyword>
<name>A0A4Q5N2W6_9MICO</name>
<dbReference type="OrthoDB" id="4279at2"/>
<comment type="function">
    <text evidence="2">Purine nucleoside enzyme that catalyzes the phosphorolysis of adenosine and inosine nucleosides, yielding D-ribose 1-phosphate and the respective free bases, adenine and hypoxanthine. Also catalyzes the phosphorolysis of S-methyl-5'-thioadenosine into adenine and S-methyl-5-thio-alpha-D-ribose 1-phosphate. Also has adenosine deaminase activity.</text>
</comment>
<comment type="similarity">
    <text evidence="3">Belongs to the purine nucleoside phosphorylase YfiH/LACC1 family.</text>
</comment>
<evidence type="ECO:0000256" key="11">
    <source>
        <dbReference type="ARBA" id="ARBA00049893"/>
    </source>
</evidence>
<proteinExistence type="inferred from homology"/>
<feature type="region of interest" description="Disordered" evidence="12">
    <location>
        <begin position="219"/>
        <end position="240"/>
    </location>
</feature>
<evidence type="ECO:0000256" key="4">
    <source>
        <dbReference type="ARBA" id="ARBA00022679"/>
    </source>
</evidence>
<evidence type="ECO:0000256" key="1">
    <source>
        <dbReference type="ARBA" id="ARBA00000553"/>
    </source>
</evidence>
<comment type="caution">
    <text evidence="13">The sequence shown here is derived from an EMBL/GenBank/DDBJ whole genome shotgun (WGS) entry which is preliminary data.</text>
</comment>
<dbReference type="GO" id="GO:0017061">
    <property type="term" value="F:S-methyl-5-thioadenosine phosphorylase activity"/>
    <property type="evidence" value="ECO:0007669"/>
    <property type="project" value="UniProtKB-EC"/>
</dbReference>
<dbReference type="InterPro" id="IPR011324">
    <property type="entry name" value="Cytotoxic_necrot_fac-like_cat"/>
</dbReference>
<protein>
    <submittedName>
        <fullName evidence="13">Laccase domain-containing protein</fullName>
    </submittedName>
</protein>
<comment type="catalytic activity">
    <reaction evidence="9">
        <text>adenosine + H2O + H(+) = inosine + NH4(+)</text>
        <dbReference type="Rhea" id="RHEA:24408"/>
        <dbReference type="ChEBI" id="CHEBI:15377"/>
        <dbReference type="ChEBI" id="CHEBI:15378"/>
        <dbReference type="ChEBI" id="CHEBI:16335"/>
        <dbReference type="ChEBI" id="CHEBI:17596"/>
        <dbReference type="ChEBI" id="CHEBI:28938"/>
        <dbReference type="EC" id="3.5.4.4"/>
    </reaction>
    <physiologicalReaction direction="left-to-right" evidence="9">
        <dbReference type="Rhea" id="RHEA:24409"/>
    </physiologicalReaction>
</comment>
<evidence type="ECO:0000256" key="7">
    <source>
        <dbReference type="ARBA" id="ARBA00022833"/>
    </source>
</evidence>
<evidence type="ECO:0000256" key="2">
    <source>
        <dbReference type="ARBA" id="ARBA00003215"/>
    </source>
</evidence>
<dbReference type="CDD" id="cd16833">
    <property type="entry name" value="YfiH"/>
    <property type="match status" value="1"/>
</dbReference>
<evidence type="ECO:0000313" key="13">
    <source>
        <dbReference type="EMBL" id="RYV52528.1"/>
    </source>
</evidence>
<dbReference type="InterPro" id="IPR038371">
    <property type="entry name" value="Cu_polyphenol_OxRdtase_sf"/>
</dbReference>
<keyword evidence="4" id="KW-0808">Transferase</keyword>
<evidence type="ECO:0000256" key="6">
    <source>
        <dbReference type="ARBA" id="ARBA00022801"/>
    </source>
</evidence>
<evidence type="ECO:0000256" key="12">
    <source>
        <dbReference type="SAM" id="MobiDB-lite"/>
    </source>
</evidence>
<keyword evidence="14" id="KW-1185">Reference proteome</keyword>
<evidence type="ECO:0000313" key="14">
    <source>
        <dbReference type="Proteomes" id="UP000293764"/>
    </source>
</evidence>
<dbReference type="Gene3D" id="3.60.140.10">
    <property type="entry name" value="CNF1/YfiH-like putative cysteine hydrolases"/>
    <property type="match status" value="1"/>
</dbReference>
<evidence type="ECO:0000256" key="8">
    <source>
        <dbReference type="ARBA" id="ARBA00023008"/>
    </source>
</evidence>
<dbReference type="GO" id="GO:0005507">
    <property type="term" value="F:copper ion binding"/>
    <property type="evidence" value="ECO:0007669"/>
    <property type="project" value="TreeGrafter"/>
</dbReference>
<keyword evidence="6" id="KW-0378">Hydrolase</keyword>
<dbReference type="PANTHER" id="PTHR30616:SF2">
    <property type="entry name" value="PURINE NUCLEOSIDE PHOSPHORYLASE LACC1"/>
    <property type="match status" value="1"/>
</dbReference>
<gene>
    <name evidence="13" type="ORF">EUA98_03265</name>
</gene>
<dbReference type="Pfam" id="PF02578">
    <property type="entry name" value="Cu-oxidase_4"/>
    <property type="match status" value="1"/>
</dbReference>
<keyword evidence="7" id="KW-0862">Zinc</keyword>
<evidence type="ECO:0000256" key="9">
    <source>
        <dbReference type="ARBA" id="ARBA00047989"/>
    </source>
</evidence>
<evidence type="ECO:0000256" key="5">
    <source>
        <dbReference type="ARBA" id="ARBA00022723"/>
    </source>
</evidence>
<comment type="catalytic activity">
    <reaction evidence="10">
        <text>adenosine + phosphate = alpha-D-ribose 1-phosphate + adenine</text>
        <dbReference type="Rhea" id="RHEA:27642"/>
        <dbReference type="ChEBI" id="CHEBI:16335"/>
        <dbReference type="ChEBI" id="CHEBI:16708"/>
        <dbReference type="ChEBI" id="CHEBI:43474"/>
        <dbReference type="ChEBI" id="CHEBI:57720"/>
        <dbReference type="EC" id="2.4.2.1"/>
    </reaction>
    <physiologicalReaction direction="left-to-right" evidence="10">
        <dbReference type="Rhea" id="RHEA:27643"/>
    </physiologicalReaction>
</comment>
<keyword evidence="5" id="KW-0479">Metal-binding</keyword>
<dbReference type="EMBL" id="SDWW01000005">
    <property type="protein sequence ID" value="RYV52528.1"/>
    <property type="molecule type" value="Genomic_DNA"/>
</dbReference>
<dbReference type="GO" id="GO:0016787">
    <property type="term" value="F:hydrolase activity"/>
    <property type="evidence" value="ECO:0007669"/>
    <property type="project" value="UniProtKB-KW"/>
</dbReference>
<evidence type="ECO:0000256" key="3">
    <source>
        <dbReference type="ARBA" id="ARBA00007353"/>
    </source>
</evidence>
<dbReference type="PANTHER" id="PTHR30616">
    <property type="entry name" value="UNCHARACTERIZED PROTEIN YFIH"/>
    <property type="match status" value="1"/>
</dbReference>